<name>A0ABU9K1H7_9BACI</name>
<gene>
    <name evidence="1" type="ORF">NST17_17525</name>
</gene>
<comment type="caution">
    <text evidence="1">The sequence shown here is derived from an EMBL/GenBank/DDBJ whole genome shotgun (WGS) entry which is preliminary data.</text>
</comment>
<sequence length="139" mass="16601">MELQKISLMDAYMLETLRRKGITNQQLLTEKDFKVWNYLHESFDFSHLQSLREKDPTAFQTVVEEGYQVKFVTFKGLINLLKLKFQKVEEQDYQTTERGIRGLYLNDEERHQLTNLLSKNWTIQEEEVGKKTLLQIELV</sequence>
<keyword evidence="2" id="KW-1185">Reference proteome</keyword>
<dbReference type="Proteomes" id="UP001459714">
    <property type="component" value="Unassembled WGS sequence"/>
</dbReference>
<reference evidence="1 2" key="1">
    <citation type="submission" date="2024-03" db="EMBL/GenBank/DDBJ databases">
        <title>Bacilli Hybrid Assemblies.</title>
        <authorList>
            <person name="Kovac J."/>
        </authorList>
    </citation>
    <scope>NUCLEOTIDE SEQUENCE [LARGE SCALE GENOMIC DNA]</scope>
    <source>
        <strain evidence="1 2">FSL M8-0022</strain>
    </source>
</reference>
<organism evidence="1 2">
    <name type="scientific">Caldifermentibacillus hisashii</name>
    <dbReference type="NCBI Taxonomy" id="996558"/>
    <lineage>
        <taxon>Bacteria</taxon>
        <taxon>Bacillati</taxon>
        <taxon>Bacillota</taxon>
        <taxon>Bacilli</taxon>
        <taxon>Bacillales</taxon>
        <taxon>Bacillaceae</taxon>
        <taxon>Caldifermentibacillus</taxon>
    </lineage>
</organism>
<proteinExistence type="predicted"/>
<dbReference type="EMBL" id="JBBYAK010000001">
    <property type="protein sequence ID" value="MEL3958959.1"/>
    <property type="molecule type" value="Genomic_DNA"/>
</dbReference>
<evidence type="ECO:0000313" key="2">
    <source>
        <dbReference type="Proteomes" id="UP001459714"/>
    </source>
</evidence>
<accession>A0ABU9K1H7</accession>
<protein>
    <submittedName>
        <fullName evidence="1">Uncharacterized protein</fullName>
    </submittedName>
</protein>
<dbReference type="RefSeq" id="WP_095141584.1">
    <property type="nucleotide sequence ID" value="NZ_CP159977.1"/>
</dbReference>
<evidence type="ECO:0000313" key="1">
    <source>
        <dbReference type="EMBL" id="MEL3958959.1"/>
    </source>
</evidence>